<evidence type="ECO:0000313" key="1">
    <source>
        <dbReference type="EMBL" id="KAJ1932056.1"/>
    </source>
</evidence>
<feature type="non-terminal residue" evidence="1">
    <location>
        <position position="1"/>
    </location>
</feature>
<name>A0ACC1IZV2_9FUNG</name>
<keyword evidence="2" id="KW-1185">Reference proteome</keyword>
<sequence length="375" mass="42356">QHRLLLEKPEHYGLKRWEVGEIASKVGQLYYRYYLRTSETNYLQEAFAFYDAIRERNYFKDEREIKNSALMIKKLRYYARFIVVCLHMNYTPIMLQLLEEVRDLIDVYSMTFNPVDKLEWSLVVKEMALFMQAVCSPVPSDPNGVLLPASYRLVARRRPRLDKDTPKFRLQQAIIVGNKPTQIKFSELTLDMYYMLQVLEREPTNSKDGGRDATKESTNAPPTTVASTAIPTAGTSAINTASLAGDGAEINEADLGALADVSKSSSNAGHTDDSAKADAVPPAITTVSTQVEKHEDEKDTEREKTARRMNPNKYLLYLPNFSQIQVYLANAFREIGDQGCVLLYLSSDGSPAKSQQTESKAYKYGFTGGIHTTQR</sequence>
<reference evidence="1" key="1">
    <citation type="submission" date="2022-07" db="EMBL/GenBank/DDBJ databases">
        <title>Phylogenomic reconstructions and comparative analyses of Kickxellomycotina fungi.</title>
        <authorList>
            <person name="Reynolds N.K."/>
            <person name="Stajich J.E."/>
            <person name="Barry K."/>
            <person name="Grigoriev I.V."/>
            <person name="Crous P."/>
            <person name="Smith M.E."/>
        </authorList>
    </citation>
    <scope>NUCLEOTIDE SEQUENCE</scope>
    <source>
        <strain evidence="1">NRRL 5244</strain>
    </source>
</reference>
<protein>
    <submittedName>
        <fullName evidence="1">Uncharacterized protein</fullName>
    </submittedName>
</protein>
<dbReference type="Proteomes" id="UP001150603">
    <property type="component" value="Unassembled WGS sequence"/>
</dbReference>
<gene>
    <name evidence="1" type="ORF">FBU59_006500</name>
</gene>
<comment type="caution">
    <text evidence="1">The sequence shown here is derived from an EMBL/GenBank/DDBJ whole genome shotgun (WGS) entry which is preliminary data.</text>
</comment>
<organism evidence="1 2">
    <name type="scientific">Linderina macrospora</name>
    <dbReference type="NCBI Taxonomy" id="4868"/>
    <lineage>
        <taxon>Eukaryota</taxon>
        <taxon>Fungi</taxon>
        <taxon>Fungi incertae sedis</taxon>
        <taxon>Zoopagomycota</taxon>
        <taxon>Kickxellomycotina</taxon>
        <taxon>Kickxellomycetes</taxon>
        <taxon>Kickxellales</taxon>
        <taxon>Kickxellaceae</taxon>
        <taxon>Linderina</taxon>
    </lineage>
</organism>
<accession>A0ACC1IZV2</accession>
<evidence type="ECO:0000313" key="2">
    <source>
        <dbReference type="Proteomes" id="UP001150603"/>
    </source>
</evidence>
<feature type="non-terminal residue" evidence="1">
    <location>
        <position position="375"/>
    </location>
</feature>
<proteinExistence type="predicted"/>
<dbReference type="EMBL" id="JANBPW010005706">
    <property type="protein sequence ID" value="KAJ1932056.1"/>
    <property type="molecule type" value="Genomic_DNA"/>
</dbReference>